<protein>
    <recommendedName>
        <fullName evidence="5">GIY-YIG nuclease family protein</fullName>
    </recommendedName>
</protein>
<keyword evidence="3" id="KW-1185">Reference proteome</keyword>
<evidence type="ECO:0000313" key="4">
    <source>
        <dbReference type="Proteomes" id="UP000472839"/>
    </source>
</evidence>
<evidence type="ECO:0000313" key="2">
    <source>
        <dbReference type="EMBL" id="KAB7890969.1"/>
    </source>
</evidence>
<dbReference type="EMBL" id="WFKK01000030">
    <property type="protein sequence ID" value="KAB7887768.1"/>
    <property type="molecule type" value="Genomic_DNA"/>
</dbReference>
<evidence type="ECO:0000313" key="1">
    <source>
        <dbReference type="EMBL" id="KAB7887768.1"/>
    </source>
</evidence>
<evidence type="ECO:0008006" key="5">
    <source>
        <dbReference type="Google" id="ProtNLM"/>
    </source>
</evidence>
<reference evidence="3 4" key="1">
    <citation type="submission" date="2019-10" db="EMBL/GenBank/DDBJ databases">
        <title>Poseidonibacter ostreae sp. nov., isolated from the gut of the Ostrea denselamellosa.</title>
        <authorList>
            <person name="Choi A."/>
        </authorList>
    </citation>
    <scope>NUCLEOTIDE SEQUENCE [LARGE SCALE GENOMIC DNA]</scope>
    <source>
        <strain evidence="1 4">SJOD-M-33</strain>
        <strain evidence="2 3">SJOD-M-5</strain>
    </source>
</reference>
<sequence length="115" mass="13498">MKRSIGMKSSYVLTQKSVDYEITKISAGNFALGYETKSGLFVVEYFGRSDTDLNHEIKKYIDRYERFKFFYASSPKSAFVKECKNYHAFDKNKIVNKSHPEKPENTDYECPYCKQ</sequence>
<dbReference type="AlphaFoldDB" id="A0A6L4WRD6"/>
<proteinExistence type="predicted"/>
<accession>A0A6L4WRD6</accession>
<dbReference type="EMBL" id="WFKJ01000020">
    <property type="protein sequence ID" value="KAB7890969.1"/>
    <property type="molecule type" value="Genomic_DNA"/>
</dbReference>
<dbReference type="RefSeq" id="WP_152189965.1">
    <property type="nucleotide sequence ID" value="NZ_WFKI01000001.1"/>
</dbReference>
<dbReference type="Proteomes" id="UP000461010">
    <property type="component" value="Unassembled WGS sequence"/>
</dbReference>
<name>A0A6L4WRD6_9BACT</name>
<dbReference type="Proteomes" id="UP000472839">
    <property type="component" value="Unassembled WGS sequence"/>
</dbReference>
<comment type="caution">
    <text evidence="1">The sequence shown here is derived from an EMBL/GenBank/DDBJ whole genome shotgun (WGS) entry which is preliminary data.</text>
</comment>
<gene>
    <name evidence="2" type="ORF">GBG18_07845</name>
    <name evidence="1" type="ORF">GBG19_10210</name>
</gene>
<evidence type="ECO:0000313" key="3">
    <source>
        <dbReference type="Proteomes" id="UP000461010"/>
    </source>
</evidence>
<organism evidence="1 4">
    <name type="scientific">Poseidonibacter ostreae</name>
    <dbReference type="NCBI Taxonomy" id="2654171"/>
    <lineage>
        <taxon>Bacteria</taxon>
        <taxon>Pseudomonadati</taxon>
        <taxon>Campylobacterota</taxon>
        <taxon>Epsilonproteobacteria</taxon>
        <taxon>Campylobacterales</taxon>
        <taxon>Arcobacteraceae</taxon>
        <taxon>Poseidonibacter</taxon>
    </lineage>
</organism>